<sequence length="55" mass="6239">MRVRVFAIRAFLGIFFALFLSRFFFPQAPAAMIGVLAILLIFSAYVLEALRKKGE</sequence>
<dbReference type="AlphaFoldDB" id="A0A1M4UK08"/>
<protein>
    <submittedName>
        <fullName evidence="2">Uncharacterized protein</fullName>
    </submittedName>
</protein>
<proteinExistence type="predicted"/>
<evidence type="ECO:0000313" key="2">
    <source>
        <dbReference type="EMBL" id="SHE56995.1"/>
    </source>
</evidence>
<accession>A0A1M4UK08</accession>
<keyword evidence="3" id="KW-1185">Reference proteome</keyword>
<dbReference type="RefSeq" id="WP_178371883.1">
    <property type="nucleotide sequence ID" value="NZ_FQVB01000005.1"/>
</dbReference>
<feature type="transmembrane region" description="Helical" evidence="1">
    <location>
        <begin position="31"/>
        <end position="50"/>
    </location>
</feature>
<keyword evidence="1" id="KW-0812">Transmembrane</keyword>
<evidence type="ECO:0000256" key="1">
    <source>
        <dbReference type="SAM" id="Phobius"/>
    </source>
</evidence>
<dbReference type="STRING" id="1121391.SAMN02745206_00502"/>
<feature type="transmembrane region" description="Helical" evidence="1">
    <location>
        <begin position="7"/>
        <end position="25"/>
    </location>
</feature>
<keyword evidence="1" id="KW-0472">Membrane</keyword>
<dbReference type="EMBL" id="FQVB01000005">
    <property type="protein sequence ID" value="SHE56995.1"/>
    <property type="molecule type" value="Genomic_DNA"/>
</dbReference>
<dbReference type="Proteomes" id="UP000184076">
    <property type="component" value="Unassembled WGS sequence"/>
</dbReference>
<evidence type="ECO:0000313" key="3">
    <source>
        <dbReference type="Proteomes" id="UP000184076"/>
    </source>
</evidence>
<reference evidence="3" key="1">
    <citation type="submission" date="2016-11" db="EMBL/GenBank/DDBJ databases">
        <authorList>
            <person name="Varghese N."/>
            <person name="Submissions S."/>
        </authorList>
    </citation>
    <scope>NUCLEOTIDE SEQUENCE [LARGE SCALE GENOMIC DNA]</scope>
    <source>
        <strain evidence="3">DSM 9756</strain>
    </source>
</reference>
<keyword evidence="1" id="KW-1133">Transmembrane helix</keyword>
<organism evidence="2 3">
    <name type="scientific">Desulfacinum infernum DSM 9756</name>
    <dbReference type="NCBI Taxonomy" id="1121391"/>
    <lineage>
        <taxon>Bacteria</taxon>
        <taxon>Pseudomonadati</taxon>
        <taxon>Thermodesulfobacteriota</taxon>
        <taxon>Syntrophobacteria</taxon>
        <taxon>Syntrophobacterales</taxon>
        <taxon>Syntrophobacteraceae</taxon>
        <taxon>Desulfacinum</taxon>
    </lineage>
</organism>
<gene>
    <name evidence="2" type="ORF">SAMN02745206_00502</name>
</gene>
<name>A0A1M4UK08_9BACT</name>